<dbReference type="OrthoDB" id="9815791at2"/>
<dbReference type="FunFam" id="3.40.50.1970:FF:000003">
    <property type="entry name" value="Alcohol dehydrogenase, iron-containing"/>
    <property type="match status" value="1"/>
</dbReference>
<dbReference type="InterPro" id="IPR056798">
    <property type="entry name" value="ADH_Fe_C"/>
</dbReference>
<evidence type="ECO:0000259" key="4">
    <source>
        <dbReference type="Pfam" id="PF00465"/>
    </source>
</evidence>
<dbReference type="GO" id="GO:0004022">
    <property type="term" value="F:alcohol dehydrogenase (NAD+) activity"/>
    <property type="evidence" value="ECO:0007669"/>
    <property type="project" value="TreeGrafter"/>
</dbReference>
<dbReference type="PROSITE" id="PS00060">
    <property type="entry name" value="ADH_IRON_2"/>
    <property type="match status" value="1"/>
</dbReference>
<dbReference type="FunFam" id="1.20.1090.10:FF:000001">
    <property type="entry name" value="Aldehyde-alcohol dehydrogenase"/>
    <property type="match status" value="1"/>
</dbReference>
<keyword evidence="3" id="KW-0520">NAD</keyword>
<keyword evidence="2" id="KW-0560">Oxidoreductase</keyword>
<dbReference type="GO" id="GO:0046872">
    <property type="term" value="F:metal ion binding"/>
    <property type="evidence" value="ECO:0007669"/>
    <property type="project" value="InterPro"/>
</dbReference>
<dbReference type="Gene3D" id="1.20.1090.10">
    <property type="entry name" value="Dehydroquinate synthase-like - alpha domain"/>
    <property type="match status" value="1"/>
</dbReference>
<dbReference type="CDD" id="cd08188">
    <property type="entry name" value="PDDH"/>
    <property type="match status" value="1"/>
</dbReference>
<accession>A0A1R1RN03</accession>
<dbReference type="Gene3D" id="3.40.50.1970">
    <property type="match status" value="1"/>
</dbReference>
<proteinExistence type="inferred from homology"/>
<evidence type="ECO:0000256" key="3">
    <source>
        <dbReference type="ARBA" id="ARBA00023027"/>
    </source>
</evidence>
<dbReference type="InterPro" id="IPR001670">
    <property type="entry name" value="ADH_Fe/GldA"/>
</dbReference>
<dbReference type="PANTHER" id="PTHR11496">
    <property type="entry name" value="ALCOHOL DEHYDROGENASE"/>
    <property type="match status" value="1"/>
</dbReference>
<dbReference type="Proteomes" id="UP000187367">
    <property type="component" value="Unassembled WGS sequence"/>
</dbReference>
<keyword evidence="7" id="KW-1185">Reference proteome</keyword>
<sequence length="384" mass="41554">MTTSKTFYVPSVNLIGQGCLYEMGDFVQAAGYKKAFVVTDKVLVKTGIVQKVLDVLDGINVSCSLFDEVQPNPTSAIVHRGLELLNESGSDVILSIGGGSPQDCAKAIGIIKTNGGHIRDYEGGHKSIHRSFPVIAVNTTAGTSSELTINYVITDEERQVKMVMVDKNSLVQLSVNDPALMINKPKELTAATGMDALTHAIESIVTPGSYAVTETLALGAVELIFEYLPRAVKNGQDIEAREQMVHAIFLAGLAFNNAGLGFVHSMAHQLGGVYNMPHGVCNAMLLPIVERENAKYVPRKFRKIAKTIGADVKELNDAECAEYVIMQIERLSEEVGIPKTLSEIGLTDVDLDKLAENSLLDACAPGNPFMPTKEETIKMFEQIL</sequence>
<accession>A0A1R1QSK9</accession>
<comment type="similarity">
    <text evidence="1">Belongs to the iron-containing alcohol dehydrogenase family.</text>
</comment>
<reference evidence="6 7" key="1">
    <citation type="submission" date="2017-01" db="EMBL/GenBank/DDBJ databases">
        <title>Bacillus phylogenomics.</title>
        <authorList>
            <person name="Dunlap C."/>
        </authorList>
    </citation>
    <scope>NUCLEOTIDE SEQUENCE [LARGE SCALE GENOMIC DNA]</scope>
    <source>
        <strain evidence="6 7">NRRL B-41282</strain>
    </source>
</reference>
<dbReference type="Pfam" id="PF25137">
    <property type="entry name" value="ADH_Fe_C"/>
    <property type="match status" value="1"/>
</dbReference>
<dbReference type="InterPro" id="IPR018211">
    <property type="entry name" value="ADH_Fe_CS"/>
</dbReference>
<feature type="domain" description="Alcohol dehydrogenase iron-type/glycerol dehydrogenase GldA" evidence="4">
    <location>
        <begin position="11"/>
        <end position="178"/>
    </location>
</feature>
<dbReference type="Pfam" id="PF00465">
    <property type="entry name" value="Fe-ADH"/>
    <property type="match status" value="1"/>
</dbReference>
<dbReference type="PANTHER" id="PTHR11496:SF102">
    <property type="entry name" value="ALCOHOL DEHYDROGENASE 4"/>
    <property type="match status" value="1"/>
</dbReference>
<dbReference type="AlphaFoldDB" id="A0A1R1QSK9"/>
<feature type="domain" description="Fe-containing alcohol dehydrogenase-like C-terminal" evidence="5">
    <location>
        <begin position="189"/>
        <end position="383"/>
    </location>
</feature>
<name>A0A1R1QSK9_9BACI</name>
<evidence type="ECO:0000256" key="1">
    <source>
        <dbReference type="ARBA" id="ARBA00007358"/>
    </source>
</evidence>
<dbReference type="RefSeq" id="WP_076762722.1">
    <property type="nucleotide sequence ID" value="NZ_JARMMH010000001.1"/>
</dbReference>
<dbReference type="PROSITE" id="PS00913">
    <property type="entry name" value="ADH_IRON_1"/>
    <property type="match status" value="1"/>
</dbReference>
<dbReference type="SUPFAM" id="SSF56796">
    <property type="entry name" value="Dehydroquinate synthase-like"/>
    <property type="match status" value="1"/>
</dbReference>
<evidence type="ECO:0000259" key="5">
    <source>
        <dbReference type="Pfam" id="PF25137"/>
    </source>
</evidence>
<dbReference type="PROSITE" id="PS51257">
    <property type="entry name" value="PROKAR_LIPOPROTEIN"/>
    <property type="match status" value="1"/>
</dbReference>
<evidence type="ECO:0000256" key="2">
    <source>
        <dbReference type="ARBA" id="ARBA00023002"/>
    </source>
</evidence>
<evidence type="ECO:0000313" key="7">
    <source>
        <dbReference type="Proteomes" id="UP000187367"/>
    </source>
</evidence>
<comment type="caution">
    <text evidence="6">The sequence shown here is derived from an EMBL/GenBank/DDBJ whole genome shotgun (WGS) entry which is preliminary data.</text>
</comment>
<evidence type="ECO:0000313" key="6">
    <source>
        <dbReference type="EMBL" id="OMI07649.1"/>
    </source>
</evidence>
<dbReference type="EMBL" id="MTJL01000010">
    <property type="protein sequence ID" value="OMI07649.1"/>
    <property type="molecule type" value="Genomic_DNA"/>
</dbReference>
<gene>
    <name evidence="6" type="ORF">BW143_06775</name>
</gene>
<dbReference type="InterPro" id="IPR039697">
    <property type="entry name" value="Alcohol_dehydrogenase_Fe"/>
</dbReference>
<organism evidence="6 7">
    <name type="scientific">Bacillus swezeyi</name>
    <dbReference type="NCBI Taxonomy" id="1925020"/>
    <lineage>
        <taxon>Bacteria</taxon>
        <taxon>Bacillati</taxon>
        <taxon>Bacillota</taxon>
        <taxon>Bacilli</taxon>
        <taxon>Bacillales</taxon>
        <taxon>Bacillaceae</taxon>
        <taxon>Bacillus</taxon>
    </lineage>
</organism>
<protein>
    <submittedName>
        <fullName evidence="6">Lactaldehyde reductase</fullName>
    </submittedName>
</protein>